<dbReference type="InterPro" id="IPR003439">
    <property type="entry name" value="ABC_transporter-like_ATP-bd"/>
</dbReference>
<dbReference type="PANTHER" id="PTHR42794:SF1">
    <property type="entry name" value="HEMIN IMPORT ATP-BINDING PROTEIN HMUV"/>
    <property type="match status" value="1"/>
</dbReference>
<keyword evidence="1" id="KW-0813">Transport</keyword>
<keyword evidence="4" id="KW-1278">Translocase</keyword>
<evidence type="ECO:0000313" key="6">
    <source>
        <dbReference type="EMBL" id="MBY0759053.1"/>
    </source>
</evidence>
<keyword evidence="2" id="KW-0547">Nucleotide-binding</keyword>
<dbReference type="Gene3D" id="3.40.50.300">
    <property type="entry name" value="P-loop containing nucleotide triphosphate hydrolases"/>
    <property type="match status" value="1"/>
</dbReference>
<dbReference type="SMART" id="SM00382">
    <property type="entry name" value="AAA"/>
    <property type="match status" value="1"/>
</dbReference>
<evidence type="ECO:0000256" key="3">
    <source>
        <dbReference type="ARBA" id="ARBA00022840"/>
    </source>
</evidence>
<comment type="caution">
    <text evidence="6">The sequence shown here is derived from an EMBL/GenBank/DDBJ whole genome shotgun (WGS) entry which is preliminary data.</text>
</comment>
<dbReference type="GO" id="GO:0005524">
    <property type="term" value="F:ATP binding"/>
    <property type="evidence" value="ECO:0007669"/>
    <property type="project" value="UniProtKB-KW"/>
</dbReference>
<evidence type="ECO:0000256" key="4">
    <source>
        <dbReference type="ARBA" id="ARBA00022967"/>
    </source>
</evidence>
<name>A0ABS7L7I1_9FIRM</name>
<protein>
    <submittedName>
        <fullName evidence="6">ABC transporter ATP-binding protein</fullName>
    </submittedName>
</protein>
<sequence length="372" mass="42243">MQNYFFYTKNMTVGYDGVPLIRDIQIEIKRGEILTLIGPNGAGKSTILKSIIGQLSLLNGKVQLEEVCINRLSEKERAKRLSVVLTERIHPEMMTCEEVVAMGRYPYTGRLGILSETDKKAVQRAMETVRTEELAEKEFLTLSDGQKQRILLAKAIAQDPDVLVLDEPTSFLDVRYKLEFLSVLQEMTKKKNLTVIMSLHELDLAERISDKILCVKGEYVDRFGPPENVFLPGYIKELYGITTGTFDECSGRVELPAVHGIPRVFVIGGNGSGIPIYRRLQREGIPFSAGILWENDKDTPVAEALSERVIKEQAYCPIRQDTVVCAKEEIDRCRHVICTLTDFGEWNKENKKLLLYAKDRGKLLEGERIWQK</sequence>
<dbReference type="Proteomes" id="UP000779049">
    <property type="component" value="Unassembled WGS sequence"/>
</dbReference>
<feature type="domain" description="ABC transporter" evidence="5">
    <location>
        <begin position="6"/>
        <end position="242"/>
    </location>
</feature>
<dbReference type="CDD" id="cd03214">
    <property type="entry name" value="ABC_Iron-Siderophores_B12_Hemin"/>
    <property type="match status" value="1"/>
</dbReference>
<dbReference type="EMBL" id="VIRV01000010">
    <property type="protein sequence ID" value="MBY0759053.1"/>
    <property type="molecule type" value="Genomic_DNA"/>
</dbReference>
<dbReference type="InterPro" id="IPR027417">
    <property type="entry name" value="P-loop_NTPase"/>
</dbReference>
<proteinExistence type="predicted"/>
<dbReference type="Pfam" id="PF00005">
    <property type="entry name" value="ABC_tran"/>
    <property type="match status" value="1"/>
</dbReference>
<dbReference type="InterPro" id="IPR003593">
    <property type="entry name" value="AAA+_ATPase"/>
</dbReference>
<evidence type="ECO:0000256" key="1">
    <source>
        <dbReference type="ARBA" id="ARBA00022448"/>
    </source>
</evidence>
<evidence type="ECO:0000313" key="7">
    <source>
        <dbReference type="Proteomes" id="UP000779049"/>
    </source>
</evidence>
<dbReference type="PROSITE" id="PS50893">
    <property type="entry name" value="ABC_TRANSPORTER_2"/>
    <property type="match status" value="1"/>
</dbReference>
<organism evidence="6 7">
    <name type="scientific">Sellimonas caecigallum</name>
    <dbReference type="NCBI Taxonomy" id="2592333"/>
    <lineage>
        <taxon>Bacteria</taxon>
        <taxon>Bacillati</taxon>
        <taxon>Bacillota</taxon>
        <taxon>Clostridia</taxon>
        <taxon>Lachnospirales</taxon>
        <taxon>Lachnospiraceae</taxon>
        <taxon>Sellimonas</taxon>
    </lineage>
</organism>
<reference evidence="6 7" key="1">
    <citation type="journal article" date="2020" name="New Microbes New Infect">
        <title>Sellimonas caecigallum sp. nov., description and genome sequence of a new member of the Sellimonas genus isolated from the cecum of feral chicken.</title>
        <authorList>
            <person name="Wongkuna S."/>
            <person name="Ghimire S."/>
            <person name="Antony L."/>
            <person name="Chankhamhaengdecha S."/>
            <person name="Janvilisri T."/>
            <person name="Scaria J."/>
        </authorList>
    </citation>
    <scope>NUCLEOTIDE SEQUENCE [LARGE SCALE GENOMIC DNA]</scope>
    <source>
        <strain evidence="6 7">SW451</strain>
    </source>
</reference>
<dbReference type="RefSeq" id="WP_221919844.1">
    <property type="nucleotide sequence ID" value="NZ_CP173660.1"/>
</dbReference>
<dbReference type="SUPFAM" id="SSF52540">
    <property type="entry name" value="P-loop containing nucleoside triphosphate hydrolases"/>
    <property type="match status" value="1"/>
</dbReference>
<keyword evidence="7" id="KW-1185">Reference proteome</keyword>
<accession>A0ABS7L7I1</accession>
<gene>
    <name evidence="6" type="ORF">FLB61_08130</name>
</gene>
<keyword evidence="3 6" id="KW-0067">ATP-binding</keyword>
<evidence type="ECO:0000256" key="2">
    <source>
        <dbReference type="ARBA" id="ARBA00022741"/>
    </source>
</evidence>
<dbReference type="PANTHER" id="PTHR42794">
    <property type="entry name" value="HEMIN IMPORT ATP-BINDING PROTEIN HMUV"/>
    <property type="match status" value="1"/>
</dbReference>
<evidence type="ECO:0000259" key="5">
    <source>
        <dbReference type="PROSITE" id="PS50893"/>
    </source>
</evidence>